<dbReference type="RefSeq" id="XP_070904110.1">
    <property type="nucleotide sequence ID" value="XM_071042512.1"/>
</dbReference>
<organism evidence="3 4">
    <name type="scientific">Aspergillus pseudodeflectus</name>
    <dbReference type="NCBI Taxonomy" id="176178"/>
    <lineage>
        <taxon>Eukaryota</taxon>
        <taxon>Fungi</taxon>
        <taxon>Dikarya</taxon>
        <taxon>Ascomycota</taxon>
        <taxon>Pezizomycotina</taxon>
        <taxon>Eurotiomycetes</taxon>
        <taxon>Eurotiomycetidae</taxon>
        <taxon>Eurotiales</taxon>
        <taxon>Aspergillaceae</taxon>
        <taxon>Aspergillus</taxon>
        <taxon>Aspergillus subgen. Nidulantes</taxon>
    </lineage>
</organism>
<dbReference type="InterPro" id="IPR001763">
    <property type="entry name" value="Rhodanese-like_dom"/>
</dbReference>
<dbReference type="PANTHER" id="PTHR10632">
    <property type="entry name" value="SULFIDE:QUINONE OXIDOREDUCTASE"/>
    <property type="match status" value="1"/>
</dbReference>
<dbReference type="SUPFAM" id="SSF51905">
    <property type="entry name" value="FAD/NAD(P)-binding domain"/>
    <property type="match status" value="2"/>
</dbReference>
<dbReference type="GeneID" id="98157676"/>
<evidence type="ECO:0000259" key="2">
    <source>
        <dbReference type="PROSITE" id="PS50206"/>
    </source>
</evidence>
<feature type="region of interest" description="Disordered" evidence="1">
    <location>
        <begin position="77"/>
        <end position="96"/>
    </location>
</feature>
<dbReference type="InterPro" id="IPR036873">
    <property type="entry name" value="Rhodanese-like_dom_sf"/>
</dbReference>
<dbReference type="SMART" id="SM00450">
    <property type="entry name" value="RHOD"/>
    <property type="match status" value="1"/>
</dbReference>
<keyword evidence="4" id="KW-1185">Reference proteome</keyword>
<comment type="caution">
    <text evidence="3">The sequence shown here is derived from an EMBL/GenBank/DDBJ whole genome shotgun (WGS) entry which is preliminary data.</text>
</comment>
<feature type="domain" description="Rhodanese" evidence="2">
    <location>
        <begin position="120"/>
        <end position="231"/>
    </location>
</feature>
<dbReference type="PANTHER" id="PTHR10632:SF2">
    <property type="entry name" value="SULFIDE:QUINONE OXIDOREDUCTASE, MITOCHONDRIAL"/>
    <property type="match status" value="1"/>
</dbReference>
<dbReference type="InterPro" id="IPR023753">
    <property type="entry name" value="FAD/NAD-binding_dom"/>
</dbReference>
<reference evidence="3 4" key="1">
    <citation type="submission" date="2024-07" db="EMBL/GenBank/DDBJ databases">
        <title>Section-level genome sequencing and comparative genomics of Aspergillus sections Usti and Cavernicolus.</title>
        <authorList>
            <consortium name="Lawrence Berkeley National Laboratory"/>
            <person name="Nybo J.L."/>
            <person name="Vesth T.C."/>
            <person name="Theobald S."/>
            <person name="Frisvad J.C."/>
            <person name="Larsen T.O."/>
            <person name="Kjaerboelling I."/>
            <person name="Rothschild-Mancinelli K."/>
            <person name="Lyhne E.K."/>
            <person name="Kogle M.E."/>
            <person name="Barry K."/>
            <person name="Clum A."/>
            <person name="Na H."/>
            <person name="Ledsgaard L."/>
            <person name="Lin J."/>
            <person name="Lipzen A."/>
            <person name="Kuo A."/>
            <person name="Riley R."/>
            <person name="Mondo S."/>
            <person name="LaButti K."/>
            <person name="Haridas S."/>
            <person name="Pangalinan J."/>
            <person name="Salamov A.A."/>
            <person name="Simmons B.A."/>
            <person name="Magnuson J.K."/>
            <person name="Chen J."/>
            <person name="Drula E."/>
            <person name="Henrissat B."/>
            <person name="Wiebenga A."/>
            <person name="Lubbers R.J."/>
            <person name="Gomes A.C."/>
            <person name="Macurrencykelacurrency M.R."/>
            <person name="Stajich J."/>
            <person name="Grigoriev I.V."/>
            <person name="Mortensen U.H."/>
            <person name="De vries R.P."/>
            <person name="Baker S.E."/>
            <person name="Andersen M.R."/>
        </authorList>
    </citation>
    <scope>NUCLEOTIDE SEQUENCE [LARGE SCALE GENOMIC DNA]</scope>
    <source>
        <strain evidence="3 4">CBS 756.74</strain>
    </source>
</reference>
<dbReference type="Pfam" id="PF07992">
    <property type="entry name" value="Pyr_redox_2"/>
    <property type="match status" value="1"/>
</dbReference>
<feature type="domain" description="Rhodanese" evidence="2">
    <location>
        <begin position="10"/>
        <end position="82"/>
    </location>
</feature>
<dbReference type="Gene3D" id="3.40.250.10">
    <property type="entry name" value="Rhodanese-like domain"/>
    <property type="match status" value="2"/>
</dbReference>
<sequence length="667" mass="72617">MEQIRDTSSPYPQMLPSAEHFSKSMQDLGVQPDDILVVYDLLEVGLYSSPRVAWAYRHFGHRDVHVLNNFPRYVSQGHPVESGPSHTLDTKPSHYPVKEPDAREVISYEELRDSLISSPKHDEFQIIDARIAGRFSGKEPELNPTLRSGHMPAALNVPLASILGAEKTILSADELRNVFQAAGVKDSVPAVLTCNSGVTAVALDLALQLSGYGMERRLYDGSWMEWTLASAARAALATSRGYATASASAVSAASRSHKVVVIGGGTAGLAISHQLLRSGRFVQDDIAVVDPALWHNYQPGWTLVGGGLKTREELRQPLHGLIDPKLKFYNESVGTFTPEENYITLGNSNKLNYDHLIVAPGVALDFGSVKGLSEALAAPESAVSTIYSYDTCANVFPSIEKLKKGNAIFTQPAGVIKCAGAPQKIMWLALDYWKKAGLYDPTNPAGSAIKIAFATGTPTMFGVPKYSAKLEELRKERGVEGLFTHDLVAIEGKKATFARPNGAANVTRDFDLLHVVPKMGPHAFVKNSALANEAGYVDVDDGTTRHKKFGNVWSAGDASSLPTSKTAAAVTAEAPVLVQNLLRTIDGKEPDAIYDGYTSCPLLTEYGKVLLAEFKYGGVPKETFGKWFGIDQAIPRKEFYHLKKTFFPWVYYQSMVKGNWGGPKGWL</sequence>
<dbReference type="EMBL" id="JBFXLR010000003">
    <property type="protein sequence ID" value="KAL2859176.1"/>
    <property type="molecule type" value="Genomic_DNA"/>
</dbReference>
<protein>
    <recommendedName>
        <fullName evidence="2">Rhodanese domain-containing protein</fullName>
    </recommendedName>
</protein>
<dbReference type="PROSITE" id="PS50206">
    <property type="entry name" value="RHODANESE_3"/>
    <property type="match status" value="2"/>
</dbReference>
<accession>A0ABR4L3W2</accession>
<evidence type="ECO:0000313" key="4">
    <source>
        <dbReference type="Proteomes" id="UP001610444"/>
    </source>
</evidence>
<dbReference type="InterPro" id="IPR015904">
    <property type="entry name" value="Sulphide_quinone_reductase"/>
</dbReference>
<dbReference type="SUPFAM" id="SSF52821">
    <property type="entry name" value="Rhodanese/Cell cycle control phosphatase"/>
    <property type="match status" value="2"/>
</dbReference>
<dbReference type="Proteomes" id="UP001610444">
    <property type="component" value="Unassembled WGS sequence"/>
</dbReference>
<proteinExistence type="predicted"/>
<evidence type="ECO:0000256" key="1">
    <source>
        <dbReference type="SAM" id="MobiDB-lite"/>
    </source>
</evidence>
<name>A0ABR4L3W2_9EURO</name>
<dbReference type="InterPro" id="IPR036188">
    <property type="entry name" value="FAD/NAD-bd_sf"/>
</dbReference>
<dbReference type="CDD" id="cd01449">
    <property type="entry name" value="TST_Repeat_2"/>
    <property type="match status" value="1"/>
</dbReference>
<evidence type="ECO:0000313" key="3">
    <source>
        <dbReference type="EMBL" id="KAL2859176.1"/>
    </source>
</evidence>
<dbReference type="Gene3D" id="3.50.50.60">
    <property type="entry name" value="FAD/NAD(P)-binding domain"/>
    <property type="match status" value="2"/>
</dbReference>
<dbReference type="Pfam" id="PF00581">
    <property type="entry name" value="Rhodanese"/>
    <property type="match status" value="1"/>
</dbReference>
<gene>
    <name evidence="3" type="ORF">BJX68DRAFT_252222</name>
</gene>